<feature type="non-terminal residue" evidence="1">
    <location>
        <position position="244"/>
    </location>
</feature>
<accession>A0A383BVZ5</accession>
<gene>
    <name evidence="1" type="ORF">METZ01_LOCUS476412</name>
</gene>
<name>A0A383BVZ5_9ZZZZ</name>
<evidence type="ECO:0000313" key="1">
    <source>
        <dbReference type="EMBL" id="SVE23558.1"/>
    </source>
</evidence>
<dbReference type="AlphaFoldDB" id="A0A383BVZ5"/>
<sequence length="244" mass="26994">YDLFTEDENFHIINFILYFEPHTNIELFSPNGTENILNIEIEAMEIYDNITTQIIINELAVNEIRMDDSNWEGGEIIVMVPSGCTDELACNYDPNANEDDGSCAYELDCLGECGGDAVYDQCDVCNGTESNPNNCTCTEENIIYDCNGDCPPIEDCPDEFSFTIGCAYKDTNCNNVCVGGATERYPCDQDCSGIWGGYAYEDNCGMCISNTAETIIPGVLDSLDCFNSSFKIFNSDGIEEDDLI</sequence>
<protein>
    <submittedName>
        <fullName evidence="1">Uncharacterized protein</fullName>
    </submittedName>
</protein>
<organism evidence="1">
    <name type="scientific">marine metagenome</name>
    <dbReference type="NCBI Taxonomy" id="408172"/>
    <lineage>
        <taxon>unclassified sequences</taxon>
        <taxon>metagenomes</taxon>
        <taxon>ecological metagenomes</taxon>
    </lineage>
</organism>
<proteinExistence type="predicted"/>
<feature type="non-terminal residue" evidence="1">
    <location>
        <position position="1"/>
    </location>
</feature>
<dbReference type="EMBL" id="UINC01203349">
    <property type="protein sequence ID" value="SVE23558.1"/>
    <property type="molecule type" value="Genomic_DNA"/>
</dbReference>
<reference evidence="1" key="1">
    <citation type="submission" date="2018-05" db="EMBL/GenBank/DDBJ databases">
        <authorList>
            <person name="Lanie J.A."/>
            <person name="Ng W.-L."/>
            <person name="Kazmierczak K.M."/>
            <person name="Andrzejewski T.M."/>
            <person name="Davidsen T.M."/>
            <person name="Wayne K.J."/>
            <person name="Tettelin H."/>
            <person name="Glass J.I."/>
            <person name="Rusch D."/>
            <person name="Podicherti R."/>
            <person name="Tsui H.-C.T."/>
            <person name="Winkler M.E."/>
        </authorList>
    </citation>
    <scope>NUCLEOTIDE SEQUENCE</scope>
</reference>